<feature type="transmembrane region" description="Helical" evidence="11">
    <location>
        <begin position="193"/>
        <end position="213"/>
    </location>
</feature>
<organism evidence="12">
    <name type="scientific">Eucampia antarctica</name>
    <dbReference type="NCBI Taxonomy" id="49252"/>
    <lineage>
        <taxon>Eukaryota</taxon>
        <taxon>Sar</taxon>
        <taxon>Stramenopiles</taxon>
        <taxon>Ochrophyta</taxon>
        <taxon>Bacillariophyta</taxon>
        <taxon>Mediophyceae</taxon>
        <taxon>Biddulphiophycidae</taxon>
        <taxon>Hemiaulales</taxon>
        <taxon>Hemiaulaceae</taxon>
        <taxon>Eucampia</taxon>
    </lineage>
</organism>
<protein>
    <recommendedName>
        <fullName evidence="13">Sugar transporter SWEET</fullName>
    </recommendedName>
</protein>
<dbReference type="PANTHER" id="PTHR10791:SF30">
    <property type="entry name" value="SUGAR TRANSPORTER SWEET1"/>
    <property type="match status" value="1"/>
</dbReference>
<keyword evidence="5" id="KW-0762">Sugar transport</keyword>
<evidence type="ECO:0000256" key="8">
    <source>
        <dbReference type="ARBA" id="ARBA00022989"/>
    </source>
</evidence>
<dbReference type="Gene3D" id="1.20.1280.290">
    <property type="match status" value="2"/>
</dbReference>
<evidence type="ECO:0000256" key="6">
    <source>
        <dbReference type="ARBA" id="ARBA00022692"/>
    </source>
</evidence>
<feature type="transmembrane region" description="Helical" evidence="11">
    <location>
        <begin position="33"/>
        <end position="51"/>
    </location>
</feature>
<comment type="subcellular location">
    <subcellularLocation>
        <location evidence="1">Cell membrane</location>
        <topology evidence="1">Multi-pass membrane protein</topology>
    </subcellularLocation>
</comment>
<feature type="transmembrane region" description="Helical" evidence="11">
    <location>
        <begin position="225"/>
        <end position="246"/>
    </location>
</feature>
<evidence type="ECO:0000256" key="9">
    <source>
        <dbReference type="ARBA" id="ARBA00023136"/>
    </source>
</evidence>
<evidence type="ECO:0000256" key="10">
    <source>
        <dbReference type="SAM" id="MobiDB-lite"/>
    </source>
</evidence>
<keyword evidence="4" id="KW-1003">Cell membrane</keyword>
<dbReference type="InterPro" id="IPR047664">
    <property type="entry name" value="SWEET"/>
</dbReference>
<keyword evidence="8 11" id="KW-1133">Transmembrane helix</keyword>
<evidence type="ECO:0000256" key="11">
    <source>
        <dbReference type="SAM" id="Phobius"/>
    </source>
</evidence>
<keyword evidence="3" id="KW-0813">Transport</keyword>
<evidence type="ECO:0000256" key="1">
    <source>
        <dbReference type="ARBA" id="ARBA00004651"/>
    </source>
</evidence>
<gene>
    <name evidence="12" type="ORF">EANT1437_LOCUS8292</name>
</gene>
<evidence type="ECO:0000256" key="5">
    <source>
        <dbReference type="ARBA" id="ARBA00022597"/>
    </source>
</evidence>
<keyword evidence="9 11" id="KW-0472">Membrane</keyword>
<dbReference type="InterPro" id="IPR004316">
    <property type="entry name" value="SWEET_rpt"/>
</dbReference>
<feature type="transmembrane region" description="Helical" evidence="11">
    <location>
        <begin position="63"/>
        <end position="87"/>
    </location>
</feature>
<comment type="similarity">
    <text evidence="2">Belongs to the SWEET sugar transporter family.</text>
</comment>
<sequence>MSFSRELRGGGTVPSPVERKVSSTTQNNSNRKAILAAIGLVLIVTELYSHMPFSKFGTSPIELLVTTLFSVDFWSSFAPLASLSLKLSPMSTVLKFRKQQDVGGLPLLPYSAMYALTFVLAVYGFLIGDLRIMLTHGTGHIISSFYCFSYLQNCSPTANHLPGSPKLHKLVCGSILSATCLAVWLQGKNAAKFAGMSSVLFSSVMYIGPLTVLRSAIKKRSAKDIPLPFAINSFLNSFAWSIYGFYKMNDWMIYTPCLIGFISSTAQILINILYREEEK</sequence>
<reference evidence="12" key="1">
    <citation type="submission" date="2021-01" db="EMBL/GenBank/DDBJ databases">
        <authorList>
            <person name="Corre E."/>
            <person name="Pelletier E."/>
            <person name="Niang G."/>
            <person name="Scheremetjew M."/>
            <person name="Finn R."/>
            <person name="Kale V."/>
            <person name="Holt S."/>
            <person name="Cochrane G."/>
            <person name="Meng A."/>
            <person name="Brown T."/>
            <person name="Cohen L."/>
        </authorList>
    </citation>
    <scope>NUCLEOTIDE SEQUENCE</scope>
    <source>
        <strain evidence="12">CCMP1452</strain>
    </source>
</reference>
<evidence type="ECO:0008006" key="13">
    <source>
        <dbReference type="Google" id="ProtNLM"/>
    </source>
</evidence>
<evidence type="ECO:0000256" key="2">
    <source>
        <dbReference type="ARBA" id="ARBA00007809"/>
    </source>
</evidence>
<evidence type="ECO:0000313" key="12">
    <source>
        <dbReference type="EMBL" id="CAD9675967.1"/>
    </source>
</evidence>
<accession>A0A7S2WAD4</accession>
<keyword evidence="6 11" id="KW-0812">Transmembrane</keyword>
<evidence type="ECO:0000256" key="4">
    <source>
        <dbReference type="ARBA" id="ARBA00022475"/>
    </source>
</evidence>
<dbReference type="GO" id="GO:0005886">
    <property type="term" value="C:plasma membrane"/>
    <property type="evidence" value="ECO:0007669"/>
    <property type="project" value="UniProtKB-SubCell"/>
</dbReference>
<name>A0A7S2WAD4_9STRA</name>
<dbReference type="AlphaFoldDB" id="A0A7S2WAD4"/>
<dbReference type="EMBL" id="HBHI01016135">
    <property type="protein sequence ID" value="CAD9675967.1"/>
    <property type="molecule type" value="Transcribed_RNA"/>
</dbReference>
<keyword evidence="7" id="KW-0677">Repeat</keyword>
<dbReference type="PANTHER" id="PTHR10791">
    <property type="entry name" value="RAG1-ACTIVATING PROTEIN 1"/>
    <property type="match status" value="1"/>
</dbReference>
<proteinExistence type="inferred from homology"/>
<evidence type="ECO:0000256" key="3">
    <source>
        <dbReference type="ARBA" id="ARBA00022448"/>
    </source>
</evidence>
<feature type="transmembrane region" description="Helical" evidence="11">
    <location>
        <begin position="107"/>
        <end position="126"/>
    </location>
</feature>
<evidence type="ECO:0000256" key="7">
    <source>
        <dbReference type="ARBA" id="ARBA00022737"/>
    </source>
</evidence>
<feature type="region of interest" description="Disordered" evidence="10">
    <location>
        <begin position="1"/>
        <end position="25"/>
    </location>
</feature>
<dbReference type="Pfam" id="PF03083">
    <property type="entry name" value="MtN3_slv"/>
    <property type="match status" value="2"/>
</dbReference>
<dbReference type="GO" id="GO:0051119">
    <property type="term" value="F:sugar transmembrane transporter activity"/>
    <property type="evidence" value="ECO:0007669"/>
    <property type="project" value="InterPro"/>
</dbReference>
<feature type="transmembrane region" description="Helical" evidence="11">
    <location>
        <begin position="252"/>
        <end position="274"/>
    </location>
</feature>